<accession>A0ABW3XLA2</accession>
<dbReference type="EMBL" id="JBHTMM010000037">
    <property type="protein sequence ID" value="MFD1309355.1"/>
    <property type="molecule type" value="Genomic_DNA"/>
</dbReference>
<feature type="compositionally biased region" description="Basic and acidic residues" evidence="1">
    <location>
        <begin position="173"/>
        <end position="189"/>
    </location>
</feature>
<evidence type="ECO:0000256" key="1">
    <source>
        <dbReference type="SAM" id="MobiDB-lite"/>
    </source>
</evidence>
<organism evidence="2 3">
    <name type="scientific">Streptomyces kaempferi</name>
    <dbReference type="NCBI Taxonomy" id="333725"/>
    <lineage>
        <taxon>Bacteria</taxon>
        <taxon>Bacillati</taxon>
        <taxon>Actinomycetota</taxon>
        <taxon>Actinomycetes</taxon>
        <taxon>Kitasatosporales</taxon>
        <taxon>Streptomycetaceae</taxon>
        <taxon>Streptomyces</taxon>
    </lineage>
</organism>
<gene>
    <name evidence="2" type="ORF">ACFQ5X_26310</name>
</gene>
<reference evidence="3" key="1">
    <citation type="journal article" date="2019" name="Int. J. Syst. Evol. Microbiol.">
        <title>The Global Catalogue of Microorganisms (GCM) 10K type strain sequencing project: providing services to taxonomists for standard genome sequencing and annotation.</title>
        <authorList>
            <consortium name="The Broad Institute Genomics Platform"/>
            <consortium name="The Broad Institute Genome Sequencing Center for Infectious Disease"/>
            <person name="Wu L."/>
            <person name="Ma J."/>
        </authorList>
    </citation>
    <scope>NUCLEOTIDE SEQUENCE [LARGE SCALE GENOMIC DNA]</scope>
    <source>
        <strain evidence="3">CGMCC 4.7020</strain>
    </source>
</reference>
<evidence type="ECO:0000313" key="2">
    <source>
        <dbReference type="EMBL" id="MFD1309355.1"/>
    </source>
</evidence>
<protein>
    <submittedName>
        <fullName evidence="2">DUF6083 domain-containing protein</fullName>
    </submittedName>
</protein>
<evidence type="ECO:0000313" key="3">
    <source>
        <dbReference type="Proteomes" id="UP001597058"/>
    </source>
</evidence>
<dbReference type="InterPro" id="IPR045729">
    <property type="entry name" value="DUF6083"/>
</dbReference>
<dbReference type="RefSeq" id="WP_381236559.1">
    <property type="nucleotide sequence ID" value="NZ_JBHSKH010000036.1"/>
</dbReference>
<feature type="region of interest" description="Disordered" evidence="1">
    <location>
        <begin position="173"/>
        <end position="195"/>
    </location>
</feature>
<name>A0ABW3XLA2_9ACTN</name>
<keyword evidence="3" id="KW-1185">Reference proteome</keyword>
<dbReference type="Pfam" id="PF19561">
    <property type="entry name" value="DUF6083"/>
    <property type="match status" value="1"/>
</dbReference>
<dbReference type="Proteomes" id="UP001597058">
    <property type="component" value="Unassembled WGS sequence"/>
</dbReference>
<comment type="caution">
    <text evidence="2">The sequence shown here is derived from an EMBL/GenBank/DDBJ whole genome shotgun (WGS) entry which is preliminary data.</text>
</comment>
<sequence>MSELGRSANSPQPLRVGGFVVYWPHFLSRWLLDAPVASISLSLMLGRPRSPVRFALYARTGGVLTLAVWGASRKSTRRLGGARLMCPVCGLPQERVATIEHDWVLLEPDMAPLAHLVPAEYRWIETSDGRVAVYGVCPPDPFQRCRIEHRLACPEQTLPDLWPWLTSLRGENARQAERLNEPESPRPPEEWPDAG</sequence>
<proteinExistence type="predicted"/>